<evidence type="ECO:0000256" key="6">
    <source>
        <dbReference type="ARBA" id="ARBA00022722"/>
    </source>
</evidence>
<dbReference type="PANTHER" id="PTHR24559:SF440">
    <property type="entry name" value="RIBONUCLEASE H"/>
    <property type="match status" value="1"/>
</dbReference>
<dbReference type="PROSITE" id="PS50878">
    <property type="entry name" value="RT_POL"/>
    <property type="match status" value="1"/>
</dbReference>
<feature type="region of interest" description="Disordered" evidence="10">
    <location>
        <begin position="672"/>
        <end position="699"/>
    </location>
</feature>
<dbReference type="GO" id="GO:0008233">
    <property type="term" value="F:peptidase activity"/>
    <property type="evidence" value="ECO:0007669"/>
    <property type="project" value="UniProtKB-KW"/>
</dbReference>
<evidence type="ECO:0000313" key="13">
    <source>
        <dbReference type="Proteomes" id="UP001497482"/>
    </source>
</evidence>
<dbReference type="CDD" id="cd00303">
    <property type="entry name" value="retropepsin_like"/>
    <property type="match status" value="1"/>
</dbReference>
<evidence type="ECO:0000256" key="4">
    <source>
        <dbReference type="ARBA" id="ARBA00022679"/>
    </source>
</evidence>
<gene>
    <name evidence="12" type="ORF">KC01_LOCUS14241</name>
</gene>
<dbReference type="InterPro" id="IPR043128">
    <property type="entry name" value="Rev_trsase/Diguanyl_cyclase"/>
</dbReference>
<evidence type="ECO:0000256" key="1">
    <source>
        <dbReference type="ARBA" id="ARBA00010879"/>
    </source>
</evidence>
<dbReference type="InterPro" id="IPR021109">
    <property type="entry name" value="Peptidase_aspartic_dom_sf"/>
</dbReference>
<dbReference type="FunFam" id="3.10.10.10:FF:000007">
    <property type="entry name" value="Retrovirus-related Pol polyprotein from transposon 17.6-like Protein"/>
    <property type="match status" value="1"/>
</dbReference>
<evidence type="ECO:0000256" key="7">
    <source>
        <dbReference type="ARBA" id="ARBA00022759"/>
    </source>
</evidence>
<dbReference type="CDD" id="cd01647">
    <property type="entry name" value="RT_LTR"/>
    <property type="match status" value="1"/>
</dbReference>
<evidence type="ECO:0000256" key="2">
    <source>
        <dbReference type="ARBA" id="ARBA00012180"/>
    </source>
</evidence>
<dbReference type="InterPro" id="IPR000477">
    <property type="entry name" value="RT_dom"/>
</dbReference>
<dbReference type="GO" id="GO:0004523">
    <property type="term" value="F:RNA-DNA hybrid ribonuclease activity"/>
    <property type="evidence" value="ECO:0007669"/>
    <property type="project" value="UniProtKB-EC"/>
</dbReference>
<feature type="compositionally biased region" description="Basic residues" evidence="10">
    <location>
        <begin position="675"/>
        <end position="699"/>
    </location>
</feature>
<proteinExistence type="inferred from homology"/>
<keyword evidence="4" id="KW-0808">Transferase</keyword>
<reference evidence="12 13" key="1">
    <citation type="submission" date="2024-04" db="EMBL/GenBank/DDBJ databases">
        <authorList>
            <person name="Waldvogel A.-M."/>
            <person name="Schoenle A."/>
        </authorList>
    </citation>
    <scope>NUCLEOTIDE SEQUENCE [LARGE SCALE GENOMIC DNA]</scope>
</reference>
<evidence type="ECO:0000256" key="3">
    <source>
        <dbReference type="ARBA" id="ARBA00022670"/>
    </source>
</evidence>
<evidence type="ECO:0000259" key="11">
    <source>
        <dbReference type="PROSITE" id="PS50878"/>
    </source>
</evidence>
<feature type="region of interest" description="Disordered" evidence="10">
    <location>
        <begin position="501"/>
        <end position="520"/>
    </location>
</feature>
<accession>A0AAV2K275</accession>
<dbReference type="Pfam" id="PF00078">
    <property type="entry name" value="RVT_1"/>
    <property type="match status" value="1"/>
</dbReference>
<keyword evidence="3" id="KW-0645">Protease</keyword>
<evidence type="ECO:0000256" key="8">
    <source>
        <dbReference type="ARBA" id="ARBA00022801"/>
    </source>
</evidence>
<dbReference type="Gene3D" id="3.10.10.10">
    <property type="entry name" value="HIV Type 1 Reverse Transcriptase, subunit A, domain 1"/>
    <property type="match status" value="1"/>
</dbReference>
<keyword evidence="6" id="KW-0540">Nuclease</keyword>
<organism evidence="12 13">
    <name type="scientific">Knipowitschia caucasica</name>
    <name type="common">Caucasian dwarf goby</name>
    <name type="synonym">Pomatoschistus caucasicus</name>
    <dbReference type="NCBI Taxonomy" id="637954"/>
    <lineage>
        <taxon>Eukaryota</taxon>
        <taxon>Metazoa</taxon>
        <taxon>Chordata</taxon>
        <taxon>Craniata</taxon>
        <taxon>Vertebrata</taxon>
        <taxon>Euteleostomi</taxon>
        <taxon>Actinopterygii</taxon>
        <taxon>Neopterygii</taxon>
        <taxon>Teleostei</taxon>
        <taxon>Neoteleostei</taxon>
        <taxon>Acanthomorphata</taxon>
        <taxon>Gobiaria</taxon>
        <taxon>Gobiiformes</taxon>
        <taxon>Gobioidei</taxon>
        <taxon>Gobiidae</taxon>
        <taxon>Gobiinae</taxon>
        <taxon>Knipowitschia</taxon>
    </lineage>
</organism>
<keyword evidence="7" id="KW-0255">Endonuclease</keyword>
<evidence type="ECO:0000256" key="5">
    <source>
        <dbReference type="ARBA" id="ARBA00022695"/>
    </source>
</evidence>
<evidence type="ECO:0000313" key="12">
    <source>
        <dbReference type="EMBL" id="CAL1583814.1"/>
    </source>
</evidence>
<sequence length="699" mass="77529">MGRTPIVQNVQRLQQHDDLFYEIVTLSGRVKVSALLDSGSMACTLSASLVPQLLQEGVINPTFQDTDVVLIGCGGSRTLPVGVCDLNLEMYGCRVVVPTLVVNGQSEDLIVGSNLLRYVISRLKRDFQGQCPSVLSCRSDAEQKLLSLMAGVETEDVSNAIGTVKLRKAVTLEPMTEHLVWAKLQYVDEQLADTSTLPDCPRFKPCPDSSSLQSRLGELGLSDIDVESCQVSADYKTKLAELIVEYESIFSRDKLDCGKATGYLHRIRVLDEKPFRLPCRRIPPTQYEKLRQALDEMEEREIIRKSSSEFASPLVLVSKKSGDLRICNDFRWLNARTVKDAHPLPHPADALAALGGNAFFSTMDLTSGYYNVEVHEEDKKYTAFSSPFGLYEYNRMPQGLCNSPATFMRMMLSIFGDQNFMSLLCYLDDVLVFASNENLALERLRMVFDRLQSHNLKLAPKKCNFLRRSVKFLGHVIGADGIQSDHDKVAAITSLKESDLMEDGTSVPSQRKVRSFLDDPDGDVLSPVSSSVDLSRSAVTEESTKSAEFRTRAWVSGLPSDTGSVTSVEDSVLENAVPLDEPESDAMDSSLPRAPDLETAMAPDFDMTDVPAAASAEALSLPLHTLLQPQVLPRQGLLPPQALQSWTAALSPVSSSQLYPILQLSTFRRLPPLTKRTKQNHKHPLQLKRYPQTKKKQHQ</sequence>
<dbReference type="Gene3D" id="2.40.70.10">
    <property type="entry name" value="Acid Proteases"/>
    <property type="match status" value="1"/>
</dbReference>
<evidence type="ECO:0000256" key="10">
    <source>
        <dbReference type="SAM" id="MobiDB-lite"/>
    </source>
</evidence>
<dbReference type="GO" id="GO:0003964">
    <property type="term" value="F:RNA-directed DNA polymerase activity"/>
    <property type="evidence" value="ECO:0007669"/>
    <property type="project" value="UniProtKB-KW"/>
</dbReference>
<dbReference type="AlphaFoldDB" id="A0AAV2K275"/>
<dbReference type="PANTHER" id="PTHR24559">
    <property type="entry name" value="TRANSPOSON TY3-I GAG-POL POLYPROTEIN"/>
    <property type="match status" value="1"/>
</dbReference>
<dbReference type="InterPro" id="IPR053134">
    <property type="entry name" value="RNA-dir_DNA_polymerase"/>
</dbReference>
<dbReference type="Proteomes" id="UP001497482">
    <property type="component" value="Chromosome 16"/>
</dbReference>
<dbReference type="SUPFAM" id="SSF56672">
    <property type="entry name" value="DNA/RNA polymerases"/>
    <property type="match status" value="1"/>
</dbReference>
<dbReference type="Gene3D" id="3.30.70.270">
    <property type="match status" value="1"/>
</dbReference>
<evidence type="ECO:0000256" key="9">
    <source>
        <dbReference type="ARBA" id="ARBA00022918"/>
    </source>
</evidence>
<keyword evidence="8" id="KW-0378">Hydrolase</keyword>
<dbReference type="InterPro" id="IPR043502">
    <property type="entry name" value="DNA/RNA_pol_sf"/>
</dbReference>
<comment type="similarity">
    <text evidence="1">Belongs to the beta type-B retroviral polymerase family. HERV class-II K(HML-2) pol subfamily.</text>
</comment>
<dbReference type="GO" id="GO:0006508">
    <property type="term" value="P:proteolysis"/>
    <property type="evidence" value="ECO:0007669"/>
    <property type="project" value="UniProtKB-KW"/>
</dbReference>
<keyword evidence="5" id="KW-0548">Nucleotidyltransferase</keyword>
<dbReference type="EC" id="3.1.26.4" evidence="2"/>
<protein>
    <recommendedName>
        <fullName evidence="2">ribonuclease H</fullName>
        <ecNumber evidence="2">3.1.26.4</ecNumber>
    </recommendedName>
</protein>
<dbReference type="EMBL" id="OZ035838">
    <property type="protein sequence ID" value="CAL1583814.1"/>
    <property type="molecule type" value="Genomic_DNA"/>
</dbReference>
<keyword evidence="13" id="KW-1185">Reference proteome</keyword>
<feature type="domain" description="Reverse transcriptase" evidence="11">
    <location>
        <begin position="298"/>
        <end position="477"/>
    </location>
</feature>
<name>A0AAV2K275_KNICA</name>
<keyword evidence="9" id="KW-0695">RNA-directed DNA polymerase</keyword>